<accession>A0A4S9VES7</accession>
<name>A0A4S9VES7_AURPU</name>
<dbReference type="EMBL" id="QZBN01000160">
    <property type="protein sequence ID" value="THZ50323.1"/>
    <property type="molecule type" value="Genomic_DNA"/>
</dbReference>
<evidence type="ECO:0000313" key="1">
    <source>
        <dbReference type="EMBL" id="THZ50323.1"/>
    </source>
</evidence>
<sequence length="210" mass="23731">MISPMGVLAWRSCRGSNSAFCTDAAFLLDIPKPCTTTTAGMKSTNETLMELAYEMYLLEEMTYNFRHEVIEVICLGKDFDVHEQTNTASVQLMQRVKLKAQHHSPEALPLDSLPLIIQNNKQLKDCIKIMLAAVKAFCLAAEEAMVLPTVVQDNNTYDKRRAIFAAKLKKELDGQALWESLDPMCSELKKAESMIKKIRFHECIRAGRQT</sequence>
<comment type="caution">
    <text evidence="1">The sequence shown here is derived from an EMBL/GenBank/DDBJ whole genome shotgun (WGS) entry which is preliminary data.</text>
</comment>
<dbReference type="AlphaFoldDB" id="A0A4S9VES7"/>
<proteinExistence type="predicted"/>
<reference evidence="1 2" key="1">
    <citation type="submission" date="2018-10" db="EMBL/GenBank/DDBJ databases">
        <title>Fifty Aureobasidium pullulans genomes reveal a recombining polyextremotolerant generalist.</title>
        <authorList>
            <person name="Gostincar C."/>
            <person name="Turk M."/>
            <person name="Zajc J."/>
            <person name="Gunde-Cimerman N."/>
        </authorList>
    </citation>
    <scope>NUCLEOTIDE SEQUENCE [LARGE SCALE GENOMIC DNA]</scope>
    <source>
        <strain evidence="1 2">EXF-3844</strain>
    </source>
</reference>
<gene>
    <name evidence="1" type="ORF">D6C90_02693</name>
</gene>
<evidence type="ECO:0000313" key="2">
    <source>
        <dbReference type="Proteomes" id="UP000310121"/>
    </source>
</evidence>
<protein>
    <submittedName>
        <fullName evidence="1">Uncharacterized protein</fullName>
    </submittedName>
</protein>
<organism evidence="1 2">
    <name type="scientific">Aureobasidium pullulans</name>
    <name type="common">Black yeast</name>
    <name type="synonym">Pullularia pullulans</name>
    <dbReference type="NCBI Taxonomy" id="5580"/>
    <lineage>
        <taxon>Eukaryota</taxon>
        <taxon>Fungi</taxon>
        <taxon>Dikarya</taxon>
        <taxon>Ascomycota</taxon>
        <taxon>Pezizomycotina</taxon>
        <taxon>Dothideomycetes</taxon>
        <taxon>Dothideomycetidae</taxon>
        <taxon>Dothideales</taxon>
        <taxon>Saccotheciaceae</taxon>
        <taxon>Aureobasidium</taxon>
    </lineage>
</organism>
<dbReference type="Proteomes" id="UP000310121">
    <property type="component" value="Unassembled WGS sequence"/>
</dbReference>